<protein>
    <submittedName>
        <fullName evidence="7">Cytosol aminopeptidase-like protein</fullName>
    </submittedName>
</protein>
<keyword evidence="4" id="KW-0378">Hydrolase</keyword>
<dbReference type="GO" id="GO:0070006">
    <property type="term" value="F:metalloaminopeptidase activity"/>
    <property type="evidence" value="ECO:0007669"/>
    <property type="project" value="InterPro"/>
</dbReference>
<dbReference type="Gene3D" id="3.40.630.10">
    <property type="entry name" value="Zn peptidases"/>
    <property type="match status" value="1"/>
</dbReference>
<keyword evidence="3" id="KW-0645">Protease</keyword>
<evidence type="ECO:0000256" key="5">
    <source>
        <dbReference type="SAM" id="MobiDB-lite"/>
    </source>
</evidence>
<feature type="region of interest" description="Disordered" evidence="5">
    <location>
        <begin position="80"/>
        <end position="101"/>
    </location>
</feature>
<gene>
    <name evidence="7" type="ORF">BJ554DRAFT_3983</name>
</gene>
<accession>A0A8H7ZMU3</accession>
<evidence type="ECO:0000313" key="7">
    <source>
        <dbReference type="EMBL" id="KAG5456311.1"/>
    </source>
</evidence>
<dbReference type="PANTHER" id="PTHR11963">
    <property type="entry name" value="LEUCINE AMINOPEPTIDASE-RELATED"/>
    <property type="match status" value="1"/>
</dbReference>
<proteinExistence type="inferred from homology"/>
<dbReference type="InterPro" id="IPR000819">
    <property type="entry name" value="Peptidase_M17_C"/>
</dbReference>
<keyword evidence="8" id="KW-1185">Reference proteome</keyword>
<dbReference type="GO" id="GO:0005737">
    <property type="term" value="C:cytoplasm"/>
    <property type="evidence" value="ECO:0007669"/>
    <property type="project" value="InterPro"/>
</dbReference>
<dbReference type="AlphaFoldDB" id="A0A8H7ZMU3"/>
<dbReference type="EMBL" id="JAEFCI010011938">
    <property type="protein sequence ID" value="KAG5456311.1"/>
    <property type="molecule type" value="Genomic_DNA"/>
</dbReference>
<dbReference type="SUPFAM" id="SSF53187">
    <property type="entry name" value="Zn-dependent exopeptidases"/>
    <property type="match status" value="1"/>
</dbReference>
<sequence length="139" mass="14894">MAVALGPAFSGVFCTSDTLWERLRLAGLRTGDRFWRMPFDDVYTKMTSKSTVADLVNSAGREGGACTAAAFLREFVSPLPKSSSGEGVLDQNTAADGDESEAAERFVSYAHVDIAGTMHSSNSEGYQFQGMSGAFFPRS</sequence>
<keyword evidence="2" id="KW-0031">Aminopeptidase</keyword>
<organism evidence="7 8">
    <name type="scientific">Olpidium bornovanus</name>
    <dbReference type="NCBI Taxonomy" id="278681"/>
    <lineage>
        <taxon>Eukaryota</taxon>
        <taxon>Fungi</taxon>
        <taxon>Fungi incertae sedis</taxon>
        <taxon>Olpidiomycota</taxon>
        <taxon>Olpidiomycotina</taxon>
        <taxon>Olpidiomycetes</taxon>
        <taxon>Olpidiales</taxon>
        <taxon>Olpidiaceae</taxon>
        <taxon>Olpidium</taxon>
    </lineage>
</organism>
<evidence type="ECO:0000259" key="6">
    <source>
        <dbReference type="Pfam" id="PF00883"/>
    </source>
</evidence>
<evidence type="ECO:0000256" key="4">
    <source>
        <dbReference type="ARBA" id="ARBA00022801"/>
    </source>
</evidence>
<feature type="domain" description="Cytosol aminopeptidase" evidence="6">
    <location>
        <begin position="1"/>
        <end position="134"/>
    </location>
</feature>
<dbReference type="Pfam" id="PF00883">
    <property type="entry name" value="Peptidase_M17"/>
    <property type="match status" value="1"/>
</dbReference>
<comment type="caution">
    <text evidence="7">The sequence shown here is derived from an EMBL/GenBank/DDBJ whole genome shotgun (WGS) entry which is preliminary data.</text>
</comment>
<evidence type="ECO:0000256" key="2">
    <source>
        <dbReference type="ARBA" id="ARBA00022438"/>
    </source>
</evidence>
<dbReference type="InterPro" id="IPR011356">
    <property type="entry name" value="Leucine_aapep/pepB"/>
</dbReference>
<dbReference type="GO" id="GO:0030145">
    <property type="term" value="F:manganese ion binding"/>
    <property type="evidence" value="ECO:0007669"/>
    <property type="project" value="InterPro"/>
</dbReference>
<dbReference type="Proteomes" id="UP000673691">
    <property type="component" value="Unassembled WGS sequence"/>
</dbReference>
<evidence type="ECO:0000313" key="8">
    <source>
        <dbReference type="Proteomes" id="UP000673691"/>
    </source>
</evidence>
<feature type="compositionally biased region" description="Polar residues" evidence="5">
    <location>
        <begin position="80"/>
        <end position="94"/>
    </location>
</feature>
<dbReference type="PANTHER" id="PTHR11963:SF23">
    <property type="entry name" value="CYTOSOL AMINOPEPTIDASE"/>
    <property type="match status" value="1"/>
</dbReference>
<evidence type="ECO:0000256" key="1">
    <source>
        <dbReference type="ARBA" id="ARBA00009528"/>
    </source>
</evidence>
<comment type="similarity">
    <text evidence="1">Belongs to the peptidase M17 family.</text>
</comment>
<dbReference type="OrthoDB" id="412814at2759"/>
<dbReference type="GO" id="GO:0006508">
    <property type="term" value="P:proteolysis"/>
    <property type="evidence" value="ECO:0007669"/>
    <property type="project" value="UniProtKB-KW"/>
</dbReference>
<name>A0A8H7ZMU3_9FUNG</name>
<reference evidence="7 8" key="1">
    <citation type="journal article" name="Sci. Rep.">
        <title>Genome-scale phylogenetic analyses confirm Olpidium as the closest living zoosporic fungus to the non-flagellated, terrestrial fungi.</title>
        <authorList>
            <person name="Chang Y."/>
            <person name="Rochon D."/>
            <person name="Sekimoto S."/>
            <person name="Wang Y."/>
            <person name="Chovatia M."/>
            <person name="Sandor L."/>
            <person name="Salamov A."/>
            <person name="Grigoriev I.V."/>
            <person name="Stajich J.E."/>
            <person name="Spatafora J.W."/>
        </authorList>
    </citation>
    <scope>NUCLEOTIDE SEQUENCE [LARGE SCALE GENOMIC DNA]</scope>
    <source>
        <strain evidence="7">S191</strain>
    </source>
</reference>
<evidence type="ECO:0000256" key="3">
    <source>
        <dbReference type="ARBA" id="ARBA00022670"/>
    </source>
</evidence>